<evidence type="ECO:0000313" key="2">
    <source>
        <dbReference type="EMBL" id="NJP68140.1"/>
    </source>
</evidence>
<sequence length="460" mass="49112">MRGPEAEMLAIQRLAGNQAATSSVAAARHQHGAGCGHDAPAVQRSTTGVTVQRSSRYPDDMDIDIVDAPYRPSYSSYGPPAISGSSPYGQAPSPYGQAPYGQAPSPYGQAPAPYGQAPYGQAPSPYGQAPSPFAPSPYAPSPYAPSPYDEDVDMEAGRHSSGAHVVTVGPRSSRDPRERRSGRSSRSSRSSREQYPVGRRGPSIPSIHGERPSGRAPAPSNVLPTLLSLGNSILADVQSRIPYTPNQISSASAAGGQAHLMLAATRNPDFRQPVSGLRERLGQDAAAAEAIGAGNCGENAAMSFCLLNRSPLPGGSSIWYVPLSTTDHVFVAVGPRDRPEQIVVIDPWQRNSRAVPATEFTHFQFLDRNGRINPDAQELAPDGKDYLQIGRGLLDMDSLNSTMDLTGPPVEESTYAGAAGMYEHVMPSAPSSSRPSGSSSRRRREDPARRRAAERWYRER</sequence>
<feature type="compositionally biased region" description="Basic and acidic residues" evidence="1">
    <location>
        <begin position="443"/>
        <end position="460"/>
    </location>
</feature>
<keyword evidence="3" id="KW-1185">Reference proteome</keyword>
<organism evidence="2 3">
    <name type="scientific">Streptomyces spiramenti</name>
    <dbReference type="NCBI Taxonomy" id="2720606"/>
    <lineage>
        <taxon>Bacteria</taxon>
        <taxon>Bacillati</taxon>
        <taxon>Actinomycetota</taxon>
        <taxon>Actinomycetes</taxon>
        <taxon>Kitasatosporales</taxon>
        <taxon>Streptomycetaceae</taxon>
        <taxon>Streptomyces</taxon>
    </lineage>
</organism>
<feature type="compositionally biased region" description="Basic and acidic residues" evidence="1">
    <location>
        <begin position="172"/>
        <end position="181"/>
    </location>
</feature>
<comment type="caution">
    <text evidence="2">The sequence shown here is derived from an EMBL/GenBank/DDBJ whole genome shotgun (WGS) entry which is preliminary data.</text>
</comment>
<gene>
    <name evidence="2" type="ORF">HCJ92_18000</name>
</gene>
<feature type="compositionally biased region" description="Pro residues" evidence="1">
    <location>
        <begin position="132"/>
        <end position="145"/>
    </location>
</feature>
<feature type="compositionally biased region" description="Low complexity" evidence="1">
    <location>
        <begin position="427"/>
        <end position="439"/>
    </location>
</feature>
<feature type="region of interest" description="Disordered" evidence="1">
    <location>
        <begin position="22"/>
        <end position="219"/>
    </location>
</feature>
<dbReference type="RefSeq" id="WP_167934645.1">
    <property type="nucleotide sequence ID" value="NZ_JAAVJB010000174.1"/>
</dbReference>
<evidence type="ECO:0008006" key="4">
    <source>
        <dbReference type="Google" id="ProtNLM"/>
    </source>
</evidence>
<evidence type="ECO:0000256" key="1">
    <source>
        <dbReference type="SAM" id="MobiDB-lite"/>
    </source>
</evidence>
<reference evidence="2 3" key="1">
    <citation type="submission" date="2020-03" db="EMBL/GenBank/DDBJ databases">
        <title>Draft genome of Streptomyces sp. ventii, isolated from the Axial Seamount in the Pacific Ocean, and resequencing of the two type strains Streptomyces lonarensis strain NCL 716 and Streptomyces bohaiensis strain 11A07.</title>
        <authorList>
            <person name="Loughran R.M."/>
            <person name="Pfannmuller K.M."/>
            <person name="Wasson B.J."/>
            <person name="Deadmond M.C."/>
            <person name="Paddock B.E."/>
            <person name="Koyack M.J."/>
            <person name="Gallegos D.A."/>
            <person name="Mitchell E.A."/>
            <person name="Ushijima B."/>
            <person name="Saw J.H."/>
            <person name="Mcphail K.L."/>
            <person name="Videau P."/>
        </authorList>
    </citation>
    <scope>NUCLEOTIDE SEQUENCE [LARGE SCALE GENOMIC DNA]</scope>
    <source>
        <strain evidence="3">5675061</strain>
    </source>
</reference>
<proteinExistence type="predicted"/>
<dbReference type="Proteomes" id="UP000746503">
    <property type="component" value="Unassembled WGS sequence"/>
</dbReference>
<feature type="compositionally biased region" description="Low complexity" evidence="1">
    <location>
        <begin position="69"/>
        <end position="80"/>
    </location>
</feature>
<accession>A0ABX1APB1</accession>
<name>A0ABX1APB1_9ACTN</name>
<dbReference type="EMBL" id="JAAVJB010000174">
    <property type="protein sequence ID" value="NJP68140.1"/>
    <property type="molecule type" value="Genomic_DNA"/>
</dbReference>
<evidence type="ECO:0000313" key="3">
    <source>
        <dbReference type="Proteomes" id="UP000746503"/>
    </source>
</evidence>
<feature type="compositionally biased region" description="Polar residues" evidence="1">
    <location>
        <begin position="43"/>
        <end position="55"/>
    </location>
</feature>
<feature type="region of interest" description="Disordered" evidence="1">
    <location>
        <begin position="419"/>
        <end position="460"/>
    </location>
</feature>
<protein>
    <recommendedName>
        <fullName evidence="4">Tox-PL domain-containing protein</fullName>
    </recommendedName>
</protein>